<comment type="caution">
    <text evidence="1">The sequence shown here is derived from an EMBL/GenBank/DDBJ whole genome shotgun (WGS) entry which is preliminary data.</text>
</comment>
<name>A0ABW5UXD8_9MICO</name>
<evidence type="ECO:0000313" key="1">
    <source>
        <dbReference type="EMBL" id="MFD2757099.1"/>
    </source>
</evidence>
<dbReference type="EMBL" id="JBHUNE010000001">
    <property type="protein sequence ID" value="MFD2757099.1"/>
    <property type="molecule type" value="Genomic_DNA"/>
</dbReference>
<gene>
    <name evidence="1" type="ORF">ACFSW7_01755</name>
</gene>
<protein>
    <submittedName>
        <fullName evidence="1">P22 phage major capsid protein family protein</fullName>
    </submittedName>
</protein>
<evidence type="ECO:0000313" key="2">
    <source>
        <dbReference type="Proteomes" id="UP001597492"/>
    </source>
</evidence>
<dbReference type="RefSeq" id="WP_019618432.1">
    <property type="nucleotide sequence ID" value="NZ_JBHUNE010000001.1"/>
</dbReference>
<proteinExistence type="predicted"/>
<dbReference type="Proteomes" id="UP001597492">
    <property type="component" value="Unassembled WGS sequence"/>
</dbReference>
<keyword evidence="2" id="KW-1185">Reference proteome</keyword>
<reference evidence="2" key="1">
    <citation type="journal article" date="2019" name="Int. J. Syst. Evol. Microbiol.">
        <title>The Global Catalogue of Microorganisms (GCM) 10K type strain sequencing project: providing services to taxonomists for standard genome sequencing and annotation.</title>
        <authorList>
            <consortium name="The Broad Institute Genomics Platform"/>
            <consortium name="The Broad Institute Genome Sequencing Center for Infectious Disease"/>
            <person name="Wu L."/>
            <person name="Ma J."/>
        </authorList>
    </citation>
    <scope>NUCLEOTIDE SEQUENCE [LARGE SCALE GENOMIC DNA]</scope>
    <source>
        <strain evidence="2">TISTR 1514</strain>
    </source>
</reference>
<accession>A0ABW5UXD8</accession>
<organism evidence="1 2">
    <name type="scientific">Gulosibacter faecalis</name>
    <dbReference type="NCBI Taxonomy" id="272240"/>
    <lineage>
        <taxon>Bacteria</taxon>
        <taxon>Bacillati</taxon>
        <taxon>Actinomycetota</taxon>
        <taxon>Actinomycetes</taxon>
        <taxon>Micrococcales</taxon>
        <taxon>Microbacteriaceae</taxon>
        <taxon>Gulosibacter</taxon>
    </lineage>
</organism>
<sequence length="415" mass="43889">MATNIFDKGEKLAATALALLKREVKAPGLFPNKLTKADFAGAKDDTVMVRRPVVLQAREKEWRGTDAIIVDRIVKTKIPVVLNKHPYNAVGLTSEEATLDEVDYVRDIQQPQVAALVEYFEDTIVGALRGADFTMEVPFTPSVEGRFADPRKVALRARKLFQDAHVPTAGRYWLVGSSVAEAISGYDKLLDVDTAGLPEALREGVVGKLAGFTIIELDALGEDESYFVHNSALAIAVVAPVVPQGAAKGGSARAGHGLAVTQVWDYDGSTMLDRSVVHAFVGASLITDPEVDEAGAIVLDGDDKPQLEFRRAIRVNFDSGETAEEEPTAYTLQVTGAPTGGTYTLEVDGDETAAIAFDATNAAIAAAINALEGISGVKVTGTGTKTVTFTEGAVLELGANDLTGGTTPSVTVTEK</sequence>